<organism evidence="2">
    <name type="scientific">Oscillatoriales cyanobacterium SpSt-418</name>
    <dbReference type="NCBI Taxonomy" id="2282169"/>
    <lineage>
        <taxon>Bacteria</taxon>
        <taxon>Bacillati</taxon>
        <taxon>Cyanobacteriota</taxon>
        <taxon>Cyanophyceae</taxon>
        <taxon>Oscillatoriophycideae</taxon>
        <taxon>Oscillatoriales</taxon>
    </lineage>
</organism>
<feature type="transmembrane region" description="Helical" evidence="1">
    <location>
        <begin position="6"/>
        <end position="28"/>
    </location>
</feature>
<evidence type="ECO:0000256" key="1">
    <source>
        <dbReference type="SAM" id="Phobius"/>
    </source>
</evidence>
<reference evidence="2" key="1">
    <citation type="journal article" date="2020" name="mSystems">
        <title>Genome- and Community-Level Interaction Insights into Carbon Utilization and Element Cycling Functions of Hydrothermarchaeota in Hydrothermal Sediment.</title>
        <authorList>
            <person name="Zhou Z."/>
            <person name="Liu Y."/>
            <person name="Xu W."/>
            <person name="Pan J."/>
            <person name="Luo Z.H."/>
            <person name="Li M."/>
        </authorList>
    </citation>
    <scope>NUCLEOTIDE SEQUENCE [LARGE SCALE GENOMIC DNA]</scope>
    <source>
        <strain evidence="2">SpSt-418</strain>
    </source>
</reference>
<keyword evidence="1" id="KW-1133">Transmembrane helix</keyword>
<proteinExistence type="predicted"/>
<gene>
    <name evidence="2" type="ORF">ENR64_20290</name>
</gene>
<evidence type="ECO:0000313" key="2">
    <source>
        <dbReference type="EMBL" id="HFN00053.1"/>
    </source>
</evidence>
<keyword evidence="1" id="KW-0812">Transmembrane</keyword>
<dbReference type="EMBL" id="DSRU01000286">
    <property type="protein sequence ID" value="HFN00053.1"/>
    <property type="molecule type" value="Genomic_DNA"/>
</dbReference>
<dbReference type="AlphaFoldDB" id="A0A7C3PFP7"/>
<accession>A0A7C3PFP7</accession>
<name>A0A7C3PFP7_9CYAN</name>
<sequence length="150" mass="16185">MKGTPVVLPILIVGIGLQVSLLVGATLYNQSNSSKSSKSAKAANETGFVRAAMPQGAIANEVLIVGPTCNRPEGVRTRALVSELARLNIPYRQTNSLTFSSEEGLGNLWQMNQIMQKEAPFVFVNRKAKANPALNEVVTEYQLATNIKVN</sequence>
<protein>
    <submittedName>
        <fullName evidence="2">Uncharacterized protein</fullName>
    </submittedName>
</protein>
<keyword evidence="1" id="KW-0472">Membrane</keyword>
<comment type="caution">
    <text evidence="2">The sequence shown here is derived from an EMBL/GenBank/DDBJ whole genome shotgun (WGS) entry which is preliminary data.</text>
</comment>